<dbReference type="EMBL" id="UINC01203812">
    <property type="protein sequence ID" value="SVE24243.1"/>
    <property type="molecule type" value="Genomic_DNA"/>
</dbReference>
<dbReference type="AlphaFoldDB" id="A0A383BWQ9"/>
<feature type="non-terminal residue" evidence="4">
    <location>
        <position position="158"/>
    </location>
</feature>
<organism evidence="4">
    <name type="scientific">marine metagenome</name>
    <dbReference type="NCBI Taxonomy" id="408172"/>
    <lineage>
        <taxon>unclassified sequences</taxon>
        <taxon>metagenomes</taxon>
        <taxon>ecological metagenomes</taxon>
    </lineage>
</organism>
<dbReference type="Pfam" id="PF03477">
    <property type="entry name" value="ATP-cone"/>
    <property type="match status" value="1"/>
</dbReference>
<name>A0A383BWQ9_9ZZZZ</name>
<proteinExistence type="predicted"/>
<dbReference type="GO" id="GO:0005524">
    <property type="term" value="F:ATP binding"/>
    <property type="evidence" value="ECO:0007669"/>
    <property type="project" value="UniProtKB-KW"/>
</dbReference>
<evidence type="ECO:0000256" key="2">
    <source>
        <dbReference type="ARBA" id="ARBA00022840"/>
    </source>
</evidence>
<evidence type="ECO:0000313" key="4">
    <source>
        <dbReference type="EMBL" id="SVE24243.1"/>
    </source>
</evidence>
<reference evidence="4" key="1">
    <citation type="submission" date="2018-05" db="EMBL/GenBank/DDBJ databases">
        <authorList>
            <person name="Lanie J.A."/>
            <person name="Ng W.-L."/>
            <person name="Kazmierczak K.M."/>
            <person name="Andrzejewski T.M."/>
            <person name="Davidsen T.M."/>
            <person name="Wayne K.J."/>
            <person name="Tettelin H."/>
            <person name="Glass J.I."/>
            <person name="Rusch D."/>
            <person name="Podicherti R."/>
            <person name="Tsui H.-C.T."/>
            <person name="Winkler M.E."/>
        </authorList>
    </citation>
    <scope>NUCLEOTIDE SEQUENCE</scope>
</reference>
<feature type="domain" description="ATP-cone" evidence="3">
    <location>
        <begin position="82"/>
        <end position="158"/>
    </location>
</feature>
<dbReference type="InterPro" id="IPR005144">
    <property type="entry name" value="ATP-cone_dom"/>
</dbReference>
<accession>A0A383BWQ9</accession>
<keyword evidence="1" id="KW-0547">Nucleotide-binding</keyword>
<protein>
    <recommendedName>
        <fullName evidence="3">ATP-cone domain-containing protein</fullName>
    </recommendedName>
</protein>
<sequence>MADIIDGKKRIPFMRGMLVHHLIQHGLDHEAAFEVADEVRSALRSHKQDIDREELVVLIEELLSRDHPDHGIRDLVFWEPVPTSITVDVGDSAHPFSRERLAHSVRAAGLAPDQALEMAHRVEKRLLEQRRDRIQSQELESLVVEVLAEYRGDRLVDR</sequence>
<keyword evidence="2" id="KW-0067">ATP-binding</keyword>
<evidence type="ECO:0000256" key="1">
    <source>
        <dbReference type="ARBA" id="ARBA00022741"/>
    </source>
</evidence>
<evidence type="ECO:0000259" key="3">
    <source>
        <dbReference type="PROSITE" id="PS51161"/>
    </source>
</evidence>
<gene>
    <name evidence="4" type="ORF">METZ01_LOCUS477097</name>
</gene>
<dbReference type="PROSITE" id="PS51161">
    <property type="entry name" value="ATP_CONE"/>
    <property type="match status" value="1"/>
</dbReference>